<dbReference type="InterPro" id="IPR041215">
    <property type="entry name" value="FlgO_dom"/>
</dbReference>
<dbReference type="RefSeq" id="WP_179979312.1">
    <property type="nucleotide sequence ID" value="NZ_LT608333.1"/>
</dbReference>
<dbReference type="AlphaFoldDB" id="A0A212KYT4"/>
<feature type="chain" id="PRO_5012668227" description="FlgO domain-containing protein" evidence="2">
    <location>
        <begin position="23"/>
        <end position="204"/>
    </location>
</feature>
<feature type="domain" description="FlgO" evidence="3">
    <location>
        <begin position="62"/>
        <end position="177"/>
    </location>
</feature>
<accession>A0A212KYT4</accession>
<keyword evidence="2" id="KW-0732">Signal</keyword>
<feature type="signal peptide" evidence="2">
    <location>
        <begin position="1"/>
        <end position="22"/>
    </location>
</feature>
<organism evidence="4">
    <name type="scientific">uncultured Desulfovibrio sp</name>
    <dbReference type="NCBI Taxonomy" id="167968"/>
    <lineage>
        <taxon>Bacteria</taxon>
        <taxon>Pseudomonadati</taxon>
        <taxon>Thermodesulfobacteriota</taxon>
        <taxon>Desulfovibrionia</taxon>
        <taxon>Desulfovibrionales</taxon>
        <taxon>Desulfovibrionaceae</taxon>
        <taxon>Desulfovibrio</taxon>
        <taxon>environmental samples</taxon>
    </lineage>
</organism>
<evidence type="ECO:0000313" key="4">
    <source>
        <dbReference type="EMBL" id="SCM70471.1"/>
    </source>
</evidence>
<gene>
    <name evidence="4" type="ORF">KL86DES1_10426</name>
</gene>
<evidence type="ECO:0000256" key="2">
    <source>
        <dbReference type="SAM" id="SignalP"/>
    </source>
</evidence>
<evidence type="ECO:0000259" key="3">
    <source>
        <dbReference type="Pfam" id="PF17680"/>
    </source>
</evidence>
<name>A0A212KYT4_9BACT</name>
<dbReference type="EMBL" id="FMJC01000001">
    <property type="protein sequence ID" value="SCM70471.1"/>
    <property type="molecule type" value="Genomic_DNA"/>
</dbReference>
<dbReference type="Pfam" id="PF17680">
    <property type="entry name" value="FlgO"/>
    <property type="match status" value="1"/>
</dbReference>
<proteinExistence type="predicted"/>
<sequence length="204" mass="22284">MSRYIAVILLLAALLLPLTAAAAGNVPAAATTIARQLDEQLMMRYAGSDPEVSKKEQQALARAHIIIMGTTPANLNDLNEASPLARQMMEEVTRWLMNAGYRFQELRKGSDIYFDKRKGEFILTRDVKRLASRVGTSQAIMAGTYVVSGEQVRFNIRLIHTNSNEVLAMGSGTVPITDDLMPLLRDPSPGGKGGVTPTVNTRLQ</sequence>
<reference evidence="4" key="1">
    <citation type="submission" date="2016-08" db="EMBL/GenBank/DDBJ databases">
        <authorList>
            <person name="Seilhamer J.J."/>
        </authorList>
    </citation>
    <scope>NUCLEOTIDE SEQUENCE</scope>
    <source>
        <strain evidence="4">86-1</strain>
    </source>
</reference>
<feature type="region of interest" description="Disordered" evidence="1">
    <location>
        <begin position="185"/>
        <end position="204"/>
    </location>
</feature>
<protein>
    <recommendedName>
        <fullName evidence="3">FlgO domain-containing protein</fullName>
    </recommendedName>
</protein>
<evidence type="ECO:0000256" key="1">
    <source>
        <dbReference type="SAM" id="MobiDB-lite"/>
    </source>
</evidence>